<dbReference type="InterPro" id="IPR004843">
    <property type="entry name" value="Calcineurin-like_PHP"/>
</dbReference>
<feature type="domain" description="Calcineurin-like phosphoesterase" evidence="2">
    <location>
        <begin position="31"/>
        <end position="222"/>
    </location>
</feature>
<dbReference type="PANTHER" id="PTHR42850">
    <property type="entry name" value="METALLOPHOSPHOESTERASE"/>
    <property type="match status" value="1"/>
</dbReference>
<keyword evidence="4" id="KW-1185">Reference proteome</keyword>
<dbReference type="Gene3D" id="3.60.21.10">
    <property type="match status" value="1"/>
</dbReference>
<dbReference type="EMBL" id="CP084931">
    <property type="protein sequence ID" value="USI74869.1"/>
    <property type="molecule type" value="Genomic_DNA"/>
</dbReference>
<dbReference type="InterPro" id="IPR029052">
    <property type="entry name" value="Metallo-depent_PP-like"/>
</dbReference>
<proteinExistence type="predicted"/>
<protein>
    <submittedName>
        <fullName evidence="3">Serine/threonine protein phosphatase</fullName>
    </submittedName>
</protein>
<reference evidence="3" key="1">
    <citation type="journal article" date="2022" name="Toxins">
        <title>Genomic Analysis of Sphingopyxis sp. USTB-05 for Biodegrading Cyanobacterial Hepatotoxins.</title>
        <authorList>
            <person name="Liu C."/>
            <person name="Xu Q."/>
            <person name="Zhao Z."/>
            <person name="Zhang H."/>
            <person name="Liu X."/>
            <person name="Yin C."/>
            <person name="Liu Y."/>
            <person name="Yan H."/>
        </authorList>
    </citation>
    <scope>NUCLEOTIDE SEQUENCE</scope>
    <source>
        <strain evidence="3">NBD5</strain>
    </source>
</reference>
<name>A0ABY4XDE3_9SPHN</name>
<dbReference type="Pfam" id="PF00149">
    <property type="entry name" value="Metallophos"/>
    <property type="match status" value="1"/>
</dbReference>
<dbReference type="Proteomes" id="UP001056937">
    <property type="component" value="Chromosome 2"/>
</dbReference>
<dbReference type="PANTHER" id="PTHR42850:SF4">
    <property type="entry name" value="ZINC-DEPENDENT ENDOPOLYPHOSPHATASE"/>
    <property type="match status" value="1"/>
</dbReference>
<evidence type="ECO:0000313" key="3">
    <source>
        <dbReference type="EMBL" id="USI74869.1"/>
    </source>
</evidence>
<evidence type="ECO:0000313" key="4">
    <source>
        <dbReference type="Proteomes" id="UP001056937"/>
    </source>
</evidence>
<feature type="region of interest" description="Disordered" evidence="1">
    <location>
        <begin position="1"/>
        <end position="23"/>
    </location>
</feature>
<dbReference type="CDD" id="cd00144">
    <property type="entry name" value="MPP_PPP_family"/>
    <property type="match status" value="1"/>
</dbReference>
<evidence type="ECO:0000256" key="1">
    <source>
        <dbReference type="SAM" id="MobiDB-lite"/>
    </source>
</evidence>
<organism evidence="3 4">
    <name type="scientific">Sphingomonas morindae</name>
    <dbReference type="NCBI Taxonomy" id="1541170"/>
    <lineage>
        <taxon>Bacteria</taxon>
        <taxon>Pseudomonadati</taxon>
        <taxon>Pseudomonadota</taxon>
        <taxon>Alphaproteobacteria</taxon>
        <taxon>Sphingomonadales</taxon>
        <taxon>Sphingomonadaceae</taxon>
        <taxon>Sphingomonas</taxon>
    </lineage>
</organism>
<dbReference type="SUPFAM" id="SSF56300">
    <property type="entry name" value="Metallo-dependent phosphatases"/>
    <property type="match status" value="1"/>
</dbReference>
<evidence type="ECO:0000259" key="2">
    <source>
        <dbReference type="Pfam" id="PF00149"/>
    </source>
</evidence>
<gene>
    <name evidence="3" type="ORF">LHA26_16990</name>
</gene>
<dbReference type="InterPro" id="IPR050126">
    <property type="entry name" value="Ap4A_hydrolase"/>
</dbReference>
<sequence length="264" mass="28156">MTEEDALPPAPPAPPAARDTPPVGQVEGQLVYAIGDIHGCYAPLRALLGSIAEDVAARAAGRTPILLFCGDYVDRGPASSQVLDCLVWLRRHSGYRVHCLKGNHEQVMLDYLADPAAAADWLRFGGGETLASYGVSPPAPDAPPADHVAARDDLLEALPVAHLRLLEGLELLVGIGDFAFVHAGIRPGVALRNQAEEDLLWIRETFLSSAEDHGKIIVHGHSWRSDAPQLHDNRIGIDTGTYDTGVLTALRLEDGAAAILQARG</sequence>
<accession>A0ABY4XDE3</accession>
<dbReference type="RefSeq" id="WP_252168683.1">
    <property type="nucleotide sequence ID" value="NZ_CP084931.1"/>
</dbReference>